<evidence type="ECO:0000259" key="10">
    <source>
        <dbReference type="PROSITE" id="PS50071"/>
    </source>
</evidence>
<feature type="region of interest" description="Disordered" evidence="9">
    <location>
        <begin position="459"/>
        <end position="478"/>
    </location>
</feature>
<reference evidence="11" key="1">
    <citation type="submission" date="2019-03" db="EMBL/GenBank/DDBJ databases">
        <title>Improved annotation for the trematode Fasciola hepatica.</title>
        <authorList>
            <person name="Choi Y.-J."/>
            <person name="Martin J."/>
            <person name="Mitreva M."/>
        </authorList>
    </citation>
    <scope>NUCLEOTIDE SEQUENCE [LARGE SCALE GENOMIC DNA]</scope>
</reference>
<dbReference type="SUPFAM" id="SSF46689">
    <property type="entry name" value="Homeodomain-like"/>
    <property type="match status" value="1"/>
</dbReference>
<dbReference type="Proteomes" id="UP000230066">
    <property type="component" value="Unassembled WGS sequence"/>
</dbReference>
<evidence type="ECO:0000256" key="7">
    <source>
        <dbReference type="PROSITE-ProRule" id="PRU00108"/>
    </source>
</evidence>
<keyword evidence="4 7" id="KW-0238">DNA-binding</keyword>
<dbReference type="InterPro" id="IPR001356">
    <property type="entry name" value="HD"/>
</dbReference>
<accession>A0A4E0RFU1</accession>
<keyword evidence="12" id="KW-1185">Reference proteome</keyword>
<dbReference type="SMART" id="SM00389">
    <property type="entry name" value="HOX"/>
    <property type="match status" value="1"/>
</dbReference>
<evidence type="ECO:0000256" key="2">
    <source>
        <dbReference type="ARBA" id="ARBA00009107"/>
    </source>
</evidence>
<comment type="subcellular location">
    <subcellularLocation>
        <location evidence="1 7 8">Nucleus</location>
    </subcellularLocation>
</comment>
<dbReference type="PROSITE" id="PS00027">
    <property type="entry name" value="HOMEOBOX_1"/>
    <property type="match status" value="1"/>
</dbReference>
<sequence length="663" mass="73001">MFPVNGRPGGFGFTSALDSFIPLPATQYSSSFAPMEVNQSSGWAIDSSGSRIANESRLFAGHELYSSNNLPFPTRTNALTALFTNGSFADCNSGQTTSNNEVYCSPNQIPLSFGLSTTVFDGTLRAGLTQPQSPSGHMRSPNYAIDSNCSGDRTVSRPAVPHIHRSAIPQSLGPVKQNVNEAPKAISIEMNDSPAHHRVQECSDYRTSSTLLPTHDPVPLQSFIVRCPSMNFFNSYGNESTRFANTTTNQSNRYTNLESNSEPCSPSSVGRILRAEPLRDLRLDTKVYESQNATTVSSSAEMKSTSEAAAAMAAMAAAVAAKNMQLYPQGMSVSGTSKECTTEQNPLTPSPTSPAHLNSNQNTDSSTLTRSDSKTSLSPTHIWPWMTVVGPNSVQRRRGRQTYSRYQTLELEKEFQYSHYLTRRRRIEIAHSLCLTERQIKIWFQNRRMKLKKERQQIKELNDESGRQEQRESMLSAHQVPTDVSFSLSYLGLSSNPASYYTPGTVVDTTIIHYDALASRSGVTSLDSKPPADPDLIMGPKLMAFPNGEDRRPPANFVSAVNRGFQNGDSLGSPSFPVGHAIPSVMSGLVEEDIPGSETEDIEDDREEYRDEERLEVNFLRSNSENTKGTQISYMGSSLRENRMDHNILRTNLACSNAVLSSE</sequence>
<comment type="caution">
    <text evidence="11">The sequence shown here is derived from an EMBL/GenBank/DDBJ whole genome shotgun (WGS) entry which is preliminary data.</text>
</comment>
<feature type="DNA-binding region" description="Homeobox" evidence="7">
    <location>
        <begin position="396"/>
        <end position="455"/>
    </location>
</feature>
<evidence type="ECO:0000313" key="12">
    <source>
        <dbReference type="Proteomes" id="UP000230066"/>
    </source>
</evidence>
<dbReference type="PANTHER" id="PTHR45659:SF4">
    <property type="entry name" value="HOMEOBOX PROTEIN ABDOMINAL-A"/>
    <property type="match status" value="1"/>
</dbReference>
<dbReference type="EMBL" id="JXXN02001140">
    <property type="protein sequence ID" value="THD25441.1"/>
    <property type="molecule type" value="Genomic_DNA"/>
</dbReference>
<comment type="similarity">
    <text evidence="2">Belongs to the Antp homeobox family.</text>
</comment>
<keyword evidence="6 7" id="KW-0539">Nucleus</keyword>
<evidence type="ECO:0000256" key="9">
    <source>
        <dbReference type="SAM" id="MobiDB-lite"/>
    </source>
</evidence>
<evidence type="ECO:0000313" key="11">
    <source>
        <dbReference type="EMBL" id="THD25441.1"/>
    </source>
</evidence>
<evidence type="ECO:0000256" key="6">
    <source>
        <dbReference type="ARBA" id="ARBA00023242"/>
    </source>
</evidence>
<evidence type="ECO:0000256" key="3">
    <source>
        <dbReference type="ARBA" id="ARBA00022473"/>
    </source>
</evidence>
<evidence type="ECO:0000256" key="1">
    <source>
        <dbReference type="ARBA" id="ARBA00004123"/>
    </source>
</evidence>
<dbReference type="GO" id="GO:0000978">
    <property type="term" value="F:RNA polymerase II cis-regulatory region sequence-specific DNA binding"/>
    <property type="evidence" value="ECO:0007669"/>
    <property type="project" value="TreeGrafter"/>
</dbReference>
<dbReference type="PANTHER" id="PTHR45659">
    <property type="entry name" value="HOMEOBOX PROTEIN HOX"/>
    <property type="match status" value="1"/>
</dbReference>
<dbReference type="Pfam" id="PF00046">
    <property type="entry name" value="Homeodomain"/>
    <property type="match status" value="1"/>
</dbReference>
<evidence type="ECO:0000256" key="5">
    <source>
        <dbReference type="ARBA" id="ARBA00023155"/>
    </source>
</evidence>
<evidence type="ECO:0000256" key="4">
    <source>
        <dbReference type="ARBA" id="ARBA00023125"/>
    </source>
</evidence>
<gene>
    <name evidence="11" type="ORF">D915_003748</name>
</gene>
<dbReference type="FunFam" id="1.10.10.60:FF:000193">
    <property type="entry name" value="Ultrabithorax, isoform C"/>
    <property type="match status" value="1"/>
</dbReference>
<keyword evidence="5 7" id="KW-0371">Homeobox</keyword>
<keyword evidence="3" id="KW-0217">Developmental protein</keyword>
<feature type="compositionally biased region" description="Polar residues" evidence="9">
    <location>
        <begin position="332"/>
        <end position="347"/>
    </location>
</feature>
<dbReference type="InterPro" id="IPR017970">
    <property type="entry name" value="Homeobox_CS"/>
</dbReference>
<feature type="domain" description="Homeobox" evidence="10">
    <location>
        <begin position="394"/>
        <end position="454"/>
    </location>
</feature>
<dbReference type="InterPro" id="IPR020479">
    <property type="entry name" value="HD_metazoa"/>
</dbReference>
<dbReference type="AlphaFoldDB" id="A0A4E0RFU1"/>
<feature type="compositionally biased region" description="Polar residues" evidence="9">
    <location>
        <begin position="353"/>
        <end position="377"/>
    </location>
</feature>
<dbReference type="GO" id="GO:0005634">
    <property type="term" value="C:nucleus"/>
    <property type="evidence" value="ECO:0007669"/>
    <property type="project" value="UniProtKB-SubCell"/>
</dbReference>
<feature type="compositionally biased region" description="Basic and acidic residues" evidence="9">
    <location>
        <begin position="459"/>
        <end position="472"/>
    </location>
</feature>
<evidence type="ECO:0000256" key="8">
    <source>
        <dbReference type="RuleBase" id="RU000682"/>
    </source>
</evidence>
<dbReference type="GO" id="GO:0000981">
    <property type="term" value="F:DNA-binding transcription factor activity, RNA polymerase II-specific"/>
    <property type="evidence" value="ECO:0007669"/>
    <property type="project" value="InterPro"/>
</dbReference>
<protein>
    <submittedName>
        <fullName evidence="11">Ultrabithorax</fullName>
    </submittedName>
</protein>
<organism evidence="11 12">
    <name type="scientific">Fasciola hepatica</name>
    <name type="common">Liver fluke</name>
    <dbReference type="NCBI Taxonomy" id="6192"/>
    <lineage>
        <taxon>Eukaryota</taxon>
        <taxon>Metazoa</taxon>
        <taxon>Spiralia</taxon>
        <taxon>Lophotrochozoa</taxon>
        <taxon>Platyhelminthes</taxon>
        <taxon>Trematoda</taxon>
        <taxon>Digenea</taxon>
        <taxon>Plagiorchiida</taxon>
        <taxon>Echinostomata</taxon>
        <taxon>Echinostomatoidea</taxon>
        <taxon>Fasciolidae</taxon>
        <taxon>Fasciola</taxon>
    </lineage>
</organism>
<dbReference type="PROSITE" id="PS50071">
    <property type="entry name" value="HOMEOBOX_2"/>
    <property type="match status" value="1"/>
</dbReference>
<name>A0A4E0RFU1_FASHE</name>
<dbReference type="Gene3D" id="1.10.10.60">
    <property type="entry name" value="Homeodomain-like"/>
    <property type="match status" value="1"/>
</dbReference>
<dbReference type="InterPro" id="IPR050296">
    <property type="entry name" value="Antp_homeobox"/>
</dbReference>
<dbReference type="GO" id="GO:0009952">
    <property type="term" value="P:anterior/posterior pattern specification"/>
    <property type="evidence" value="ECO:0007669"/>
    <property type="project" value="TreeGrafter"/>
</dbReference>
<dbReference type="InterPro" id="IPR009057">
    <property type="entry name" value="Homeodomain-like_sf"/>
</dbReference>
<proteinExistence type="inferred from homology"/>
<dbReference type="CDD" id="cd00086">
    <property type="entry name" value="homeodomain"/>
    <property type="match status" value="1"/>
</dbReference>
<dbReference type="PRINTS" id="PR00024">
    <property type="entry name" value="HOMEOBOX"/>
</dbReference>
<feature type="region of interest" description="Disordered" evidence="9">
    <location>
        <begin position="332"/>
        <end position="377"/>
    </location>
</feature>